<keyword evidence="2" id="KW-0489">Methyltransferase</keyword>
<evidence type="ECO:0000259" key="1">
    <source>
        <dbReference type="Pfam" id="PF08241"/>
    </source>
</evidence>
<evidence type="ECO:0000313" key="3">
    <source>
        <dbReference type="Proteomes" id="UP000231658"/>
    </source>
</evidence>
<dbReference type="InterPro" id="IPR013216">
    <property type="entry name" value="Methyltransf_11"/>
</dbReference>
<dbReference type="EMBL" id="FLYE01000001">
    <property type="protein sequence ID" value="SCA55155.1"/>
    <property type="molecule type" value="Genomic_DNA"/>
</dbReference>
<gene>
    <name evidence="2" type="ORF">MTBPR1_10402</name>
</gene>
<name>A0A1C3RD09_9PROT</name>
<protein>
    <submittedName>
        <fullName evidence="2">2-polyprenyl-3-methyl-5-hydroxy-6-metoxy-1, 4-benzoquinol methylase</fullName>
    </submittedName>
</protein>
<proteinExistence type="predicted"/>
<dbReference type="RefSeq" id="WP_069185859.1">
    <property type="nucleotide sequence ID" value="NZ_FLYE01000001.1"/>
</dbReference>
<dbReference type="CDD" id="cd02440">
    <property type="entry name" value="AdoMet_MTases"/>
    <property type="match status" value="1"/>
</dbReference>
<dbReference type="PANTHER" id="PTHR43591">
    <property type="entry name" value="METHYLTRANSFERASE"/>
    <property type="match status" value="1"/>
</dbReference>
<dbReference type="OrthoDB" id="9808140at2"/>
<reference evidence="2 3" key="1">
    <citation type="submission" date="2016-07" db="EMBL/GenBank/DDBJ databases">
        <authorList>
            <person name="Lefevre C.T."/>
        </authorList>
    </citation>
    <scope>NUCLEOTIDE SEQUENCE [LARGE SCALE GENOMIC DNA]</scope>
    <source>
        <strain evidence="2">PR1</strain>
    </source>
</reference>
<dbReference type="AlphaFoldDB" id="A0A1C3RD09"/>
<dbReference type="InterPro" id="IPR029063">
    <property type="entry name" value="SAM-dependent_MTases_sf"/>
</dbReference>
<keyword evidence="3" id="KW-1185">Reference proteome</keyword>
<dbReference type="GO" id="GO:0008757">
    <property type="term" value="F:S-adenosylmethionine-dependent methyltransferase activity"/>
    <property type="evidence" value="ECO:0007669"/>
    <property type="project" value="InterPro"/>
</dbReference>
<organism evidence="2 3">
    <name type="scientific">Candidatus Terasakiella magnetica</name>
    <dbReference type="NCBI Taxonomy" id="1867952"/>
    <lineage>
        <taxon>Bacteria</taxon>
        <taxon>Pseudomonadati</taxon>
        <taxon>Pseudomonadota</taxon>
        <taxon>Alphaproteobacteria</taxon>
        <taxon>Rhodospirillales</taxon>
        <taxon>Terasakiellaceae</taxon>
        <taxon>Terasakiella</taxon>
    </lineage>
</organism>
<dbReference type="SUPFAM" id="SSF53335">
    <property type="entry name" value="S-adenosyl-L-methionine-dependent methyltransferases"/>
    <property type="match status" value="1"/>
</dbReference>
<dbReference type="Gene3D" id="3.40.50.150">
    <property type="entry name" value="Vaccinia Virus protein VP39"/>
    <property type="match status" value="1"/>
</dbReference>
<dbReference type="Proteomes" id="UP000231658">
    <property type="component" value="Unassembled WGS sequence"/>
</dbReference>
<evidence type="ECO:0000313" key="2">
    <source>
        <dbReference type="EMBL" id="SCA55155.1"/>
    </source>
</evidence>
<keyword evidence="2" id="KW-0808">Transferase</keyword>
<dbReference type="GO" id="GO:0032259">
    <property type="term" value="P:methylation"/>
    <property type="evidence" value="ECO:0007669"/>
    <property type="project" value="UniProtKB-KW"/>
</dbReference>
<dbReference type="Pfam" id="PF08241">
    <property type="entry name" value="Methyltransf_11"/>
    <property type="match status" value="1"/>
</dbReference>
<sequence length="228" mass="25904">MLKKKNADVLKETLPLAGKNVLDVGSGEGHLSRMMAKQGAHVVGLECSPRQLEKAHSYDCVSDEVFMDGVGQDLAFADASQDIVVFFNSLHHIPLDEQFNALKEAVRVLKTGGYIYISEPIAQGPHFELLQPIDDETHVRAVAYDNIKRFAELGLSWDQELIYNHPLRRKSFEELRDKLIGPNPEREKIFEERDEVLRAAYDRLGEHKGDGFTYFDQPTRMNLLRKPA</sequence>
<feature type="domain" description="Methyltransferase type 11" evidence="1">
    <location>
        <begin position="22"/>
        <end position="117"/>
    </location>
</feature>
<dbReference type="STRING" id="1867952.MTBPR1_10402"/>
<accession>A0A1C3RD09</accession>